<dbReference type="AlphaFoldDB" id="A0A0E0PKA4"/>
<evidence type="ECO:0000313" key="2">
    <source>
        <dbReference type="EnsemblPlants" id="ORUFI05G11360.1"/>
    </source>
</evidence>
<reference evidence="2" key="2">
    <citation type="submission" date="2015-06" db="UniProtKB">
        <authorList>
            <consortium name="EnsemblPlants"/>
        </authorList>
    </citation>
    <scope>IDENTIFICATION</scope>
</reference>
<evidence type="ECO:0000256" key="1">
    <source>
        <dbReference type="SAM" id="MobiDB-lite"/>
    </source>
</evidence>
<dbReference type="Proteomes" id="UP000008022">
    <property type="component" value="Unassembled WGS sequence"/>
</dbReference>
<dbReference type="Gramene" id="ORUFI05G11360.1">
    <property type="protein sequence ID" value="ORUFI05G11360.1"/>
    <property type="gene ID" value="ORUFI05G11360"/>
</dbReference>
<feature type="region of interest" description="Disordered" evidence="1">
    <location>
        <begin position="55"/>
        <end position="112"/>
    </location>
</feature>
<reference evidence="3" key="1">
    <citation type="submission" date="2013-06" db="EMBL/GenBank/DDBJ databases">
        <authorList>
            <person name="Zhao Q."/>
        </authorList>
    </citation>
    <scope>NUCLEOTIDE SEQUENCE</scope>
    <source>
        <strain evidence="3">cv. W1943</strain>
    </source>
</reference>
<sequence length="119" mass="13254">MNKMPGATVCEANLLYFQSGSVHGKTQRPLHGWIWPESMEKNWDKRNTMLMNYTKAPKKKRKQLGYGKNYTPFPIAGNRTTGIDKGKGPDGEGPPLSPGERTPTGTESPLRPYCKVVFG</sequence>
<proteinExistence type="predicted"/>
<dbReference type="EnsemblPlants" id="ORUFI05G11360.1">
    <property type="protein sequence ID" value="ORUFI05G11360.1"/>
    <property type="gene ID" value="ORUFI05G11360"/>
</dbReference>
<accession>A0A0E0PKA4</accession>
<keyword evidence="3" id="KW-1185">Reference proteome</keyword>
<dbReference type="HOGENOM" id="CLU_2065344_0_0_1"/>
<protein>
    <submittedName>
        <fullName evidence="2">Uncharacterized protein</fullName>
    </submittedName>
</protein>
<name>A0A0E0PKA4_ORYRU</name>
<organism evidence="2 3">
    <name type="scientific">Oryza rufipogon</name>
    <name type="common">Brownbeard rice</name>
    <name type="synonym">Asian wild rice</name>
    <dbReference type="NCBI Taxonomy" id="4529"/>
    <lineage>
        <taxon>Eukaryota</taxon>
        <taxon>Viridiplantae</taxon>
        <taxon>Streptophyta</taxon>
        <taxon>Embryophyta</taxon>
        <taxon>Tracheophyta</taxon>
        <taxon>Spermatophyta</taxon>
        <taxon>Magnoliopsida</taxon>
        <taxon>Liliopsida</taxon>
        <taxon>Poales</taxon>
        <taxon>Poaceae</taxon>
        <taxon>BOP clade</taxon>
        <taxon>Oryzoideae</taxon>
        <taxon>Oryzeae</taxon>
        <taxon>Oryzinae</taxon>
        <taxon>Oryza</taxon>
    </lineage>
</organism>
<evidence type="ECO:0000313" key="3">
    <source>
        <dbReference type="Proteomes" id="UP000008022"/>
    </source>
</evidence>